<evidence type="ECO:0000313" key="2">
    <source>
        <dbReference type="Proteomes" id="UP000827986"/>
    </source>
</evidence>
<dbReference type="Proteomes" id="UP000827986">
    <property type="component" value="Unassembled WGS sequence"/>
</dbReference>
<evidence type="ECO:0000313" key="1">
    <source>
        <dbReference type="EMBL" id="KAH1176065.1"/>
    </source>
</evidence>
<sequence length="152" mass="17149">MQVRKNPAWSQKQGLESNSSEPCFWKKITALDFGKQLLSTRRVVPYRTGSVPVDMLTQEDKMDPRLIIVLQIYVLWSYSPYFVIKAFSVLGTQFPCSLCSHLIWCKMQSDQNGRVLHSLCTGINACTKGQDKGGSSPKCSFNPFSNSQKSFV</sequence>
<accession>A0A9D3XBA7</accession>
<protein>
    <submittedName>
        <fullName evidence="1">Uncharacterized protein</fullName>
    </submittedName>
</protein>
<name>A0A9D3XBA7_9SAUR</name>
<proteinExistence type="predicted"/>
<comment type="caution">
    <text evidence="1">The sequence shown here is derived from an EMBL/GenBank/DDBJ whole genome shotgun (WGS) entry which is preliminary data.</text>
</comment>
<organism evidence="1 2">
    <name type="scientific">Mauremys mutica</name>
    <name type="common">yellowpond turtle</name>
    <dbReference type="NCBI Taxonomy" id="74926"/>
    <lineage>
        <taxon>Eukaryota</taxon>
        <taxon>Metazoa</taxon>
        <taxon>Chordata</taxon>
        <taxon>Craniata</taxon>
        <taxon>Vertebrata</taxon>
        <taxon>Euteleostomi</taxon>
        <taxon>Archelosauria</taxon>
        <taxon>Testudinata</taxon>
        <taxon>Testudines</taxon>
        <taxon>Cryptodira</taxon>
        <taxon>Durocryptodira</taxon>
        <taxon>Testudinoidea</taxon>
        <taxon>Geoemydidae</taxon>
        <taxon>Geoemydinae</taxon>
        <taxon>Mauremys</taxon>
    </lineage>
</organism>
<dbReference type="AlphaFoldDB" id="A0A9D3XBA7"/>
<keyword evidence="2" id="KW-1185">Reference proteome</keyword>
<reference evidence="1" key="1">
    <citation type="submission" date="2021-09" db="EMBL/GenBank/DDBJ databases">
        <title>The genome of Mauremys mutica provides insights into the evolution of semi-aquatic lifestyle.</title>
        <authorList>
            <person name="Gong S."/>
            <person name="Gao Y."/>
        </authorList>
    </citation>
    <scope>NUCLEOTIDE SEQUENCE</scope>
    <source>
        <strain evidence="1">MM-2020</strain>
        <tissue evidence="1">Muscle</tissue>
    </source>
</reference>
<dbReference type="EMBL" id="JAHDVG010000475">
    <property type="protein sequence ID" value="KAH1176065.1"/>
    <property type="molecule type" value="Genomic_DNA"/>
</dbReference>
<gene>
    <name evidence="1" type="ORF">KIL84_020799</name>
</gene>